<sequence>MGDIVVLIVEDLRSGSCRICHEEEFESCKSLEAPCACSGTVKKFEPGYTAPAKISQLVDAVVTIRGSLEVPSRDMEIRNPESSAEAREPMLETDYPECSSEANRRFTYCRTMALIFMLLLLVRDLLAIVSGGTENYPFTLVTLLIIRACGIVLPMLVFIRIITAIQNSMSRPHQVAPVLFQALSTIPHLSQISFIGLDGLFFSYYYTDEDRISAVYTNSSAKFANVSSDWYAQPVNRDTGKLYGEAISTHPVITLDTSWFQEALNNTNGCASIGIGWENEKDLLFLNTAGIGGRAVVSLGFQANSLIDFFSGMDYYGGTLYLATKDGKSLAELGTNIPNARLVLVGDSVSFEMLDPIDGSRIGYAGIVTCKPDAYGTLRGSMLIIRKAKYVIYCSPIDIVGVQSLYVLALPHKGLESFVTKNIDVAFVLVILMVGGIVLSLVAFVALIVRAARREMCLCAVLIKQMEATQQAERKSLNKSLAFASASHDVRASLAGITGLIDMSRDQVAPGSDLDTNLKQMEENTRDLLGILNSILDASKIEAGKMQLEEEEFDLAQLLEDVVDFYHPVGMKKGLDVVLDPCDSSLSKFSTVKGDRTKIKQILCNLLSNAVKFTSEGHVVVRAWARKPDLGNSILSSSRNSPLRCVPCLFLKNDDAENGQESMNTIRENPNCVEFIFEVDDTGKGIPKEKQNSVFENYVQVKETSTDHTHDGTGLGLGIVQSLVRLMGGEIGIMDKEIGEKGTCFKFNIFLAAGEIDLTNINGREDNIESNGGYISSVAVQHLAGPSTHAFTSPKQETSHVVLFIQSETRQQILQKFMETLGVKVSSVKEWEQLPYTLKRVKQKMNGSLRSYSSQSDSSSSLSRVVSRDSSKNVPLGALDGIDQIPPPLNRRTNLKKNSPNFTLLVIDTCGGPFRELSRAVAEFKRDLHDNCCRVIWIDKPGALGNIHSKGLDKDKMPSSDLIISKPFHSSRLHHAIMLLPEFGGTFTGNSISPGRGKQNPECQGSEKSSYGRGKGSLVVQKGVEIEEEGSKPLGGKRILVAEDNVVLRKVAVANVTALGAMVESCENGEKALELVCKGLSDQTRKLDGAAAISTGSSLLPYDYILMDCEMPVMDGFEATRLIREEERDYGVHIPIIALTAHANGEEANRMMNAGMDFHLAKPLKREVLMEAILYIHNNRSTIE</sequence>
<gene>
    <name evidence="1" type="ORF">RHMOL_Rhmol13G0008900</name>
</gene>
<dbReference type="Proteomes" id="UP001062846">
    <property type="component" value="Chromosome 13"/>
</dbReference>
<proteinExistence type="predicted"/>
<evidence type="ECO:0000313" key="1">
    <source>
        <dbReference type="EMBL" id="KAI8522604.1"/>
    </source>
</evidence>
<evidence type="ECO:0000313" key="2">
    <source>
        <dbReference type="Proteomes" id="UP001062846"/>
    </source>
</evidence>
<name>A0ACC0L2J4_RHOML</name>
<organism evidence="1 2">
    <name type="scientific">Rhododendron molle</name>
    <name type="common">Chinese azalea</name>
    <name type="synonym">Azalea mollis</name>
    <dbReference type="NCBI Taxonomy" id="49168"/>
    <lineage>
        <taxon>Eukaryota</taxon>
        <taxon>Viridiplantae</taxon>
        <taxon>Streptophyta</taxon>
        <taxon>Embryophyta</taxon>
        <taxon>Tracheophyta</taxon>
        <taxon>Spermatophyta</taxon>
        <taxon>Magnoliopsida</taxon>
        <taxon>eudicotyledons</taxon>
        <taxon>Gunneridae</taxon>
        <taxon>Pentapetalae</taxon>
        <taxon>asterids</taxon>
        <taxon>Ericales</taxon>
        <taxon>Ericaceae</taxon>
        <taxon>Ericoideae</taxon>
        <taxon>Rhodoreae</taxon>
        <taxon>Rhododendron</taxon>
    </lineage>
</organism>
<keyword evidence="2" id="KW-1185">Reference proteome</keyword>
<protein>
    <submittedName>
        <fullName evidence="1">Uncharacterized protein</fullName>
    </submittedName>
</protein>
<comment type="caution">
    <text evidence="1">The sequence shown here is derived from an EMBL/GenBank/DDBJ whole genome shotgun (WGS) entry which is preliminary data.</text>
</comment>
<dbReference type="EMBL" id="CM046400">
    <property type="protein sequence ID" value="KAI8522604.1"/>
    <property type="molecule type" value="Genomic_DNA"/>
</dbReference>
<reference evidence="1" key="1">
    <citation type="submission" date="2022-02" db="EMBL/GenBank/DDBJ databases">
        <title>Plant Genome Project.</title>
        <authorList>
            <person name="Zhang R.-G."/>
        </authorList>
    </citation>
    <scope>NUCLEOTIDE SEQUENCE</scope>
    <source>
        <strain evidence="1">AT1</strain>
    </source>
</reference>
<accession>A0ACC0L2J4</accession>